<evidence type="ECO:0000313" key="9">
    <source>
        <dbReference type="EnsemblProtists" id="EOD33765"/>
    </source>
</evidence>
<dbReference type="EnsemblProtists" id="EOD33765">
    <property type="protein sequence ID" value="EOD33765"/>
    <property type="gene ID" value="EMIHUDRAFT_43489"/>
</dbReference>
<dbReference type="Gene3D" id="3.40.850.10">
    <property type="entry name" value="Kinesin motor domain"/>
    <property type="match status" value="1"/>
</dbReference>
<dbReference type="PRINTS" id="PR00380">
    <property type="entry name" value="KINESINHEAVY"/>
</dbReference>
<dbReference type="PANTHER" id="PTHR47968:SF75">
    <property type="entry name" value="CENTROMERE-ASSOCIATED PROTEIN E"/>
    <property type="match status" value="1"/>
</dbReference>
<dbReference type="GO" id="GO:0005874">
    <property type="term" value="C:microtubule"/>
    <property type="evidence" value="ECO:0007669"/>
    <property type="project" value="UniProtKB-KW"/>
</dbReference>
<dbReference type="HOGENOM" id="CLU_001485_2_0_1"/>
<feature type="region of interest" description="Disordered" evidence="7">
    <location>
        <begin position="205"/>
        <end position="224"/>
    </location>
</feature>
<evidence type="ECO:0000256" key="1">
    <source>
        <dbReference type="ARBA" id="ARBA00022741"/>
    </source>
</evidence>
<dbReference type="OMA" id="ECCITAK"/>
<dbReference type="GO" id="GO:0007018">
    <property type="term" value="P:microtubule-based movement"/>
    <property type="evidence" value="ECO:0007669"/>
    <property type="project" value="InterPro"/>
</dbReference>
<evidence type="ECO:0000256" key="4">
    <source>
        <dbReference type="ARBA" id="ARBA00023175"/>
    </source>
</evidence>
<reference evidence="10" key="1">
    <citation type="journal article" date="2013" name="Nature">
        <title>Pan genome of the phytoplankton Emiliania underpins its global distribution.</title>
        <authorList>
            <person name="Read B.A."/>
            <person name="Kegel J."/>
            <person name="Klute M.J."/>
            <person name="Kuo A."/>
            <person name="Lefebvre S.C."/>
            <person name="Maumus F."/>
            <person name="Mayer C."/>
            <person name="Miller J."/>
            <person name="Monier A."/>
            <person name="Salamov A."/>
            <person name="Young J."/>
            <person name="Aguilar M."/>
            <person name="Claverie J.M."/>
            <person name="Frickenhaus S."/>
            <person name="Gonzalez K."/>
            <person name="Herman E.K."/>
            <person name="Lin Y.C."/>
            <person name="Napier J."/>
            <person name="Ogata H."/>
            <person name="Sarno A.F."/>
            <person name="Shmutz J."/>
            <person name="Schroeder D."/>
            <person name="de Vargas C."/>
            <person name="Verret F."/>
            <person name="von Dassow P."/>
            <person name="Valentin K."/>
            <person name="Van de Peer Y."/>
            <person name="Wheeler G."/>
            <person name="Dacks J.B."/>
            <person name="Delwiche C.F."/>
            <person name="Dyhrman S.T."/>
            <person name="Glockner G."/>
            <person name="John U."/>
            <person name="Richards T."/>
            <person name="Worden A.Z."/>
            <person name="Zhang X."/>
            <person name="Grigoriev I.V."/>
            <person name="Allen A.E."/>
            <person name="Bidle K."/>
            <person name="Borodovsky M."/>
            <person name="Bowler C."/>
            <person name="Brownlee C."/>
            <person name="Cock J.M."/>
            <person name="Elias M."/>
            <person name="Gladyshev V.N."/>
            <person name="Groth M."/>
            <person name="Guda C."/>
            <person name="Hadaegh A."/>
            <person name="Iglesias-Rodriguez M.D."/>
            <person name="Jenkins J."/>
            <person name="Jones B.M."/>
            <person name="Lawson T."/>
            <person name="Leese F."/>
            <person name="Lindquist E."/>
            <person name="Lobanov A."/>
            <person name="Lomsadze A."/>
            <person name="Malik S.B."/>
            <person name="Marsh M.E."/>
            <person name="Mackinder L."/>
            <person name="Mock T."/>
            <person name="Mueller-Roeber B."/>
            <person name="Pagarete A."/>
            <person name="Parker M."/>
            <person name="Probert I."/>
            <person name="Quesneville H."/>
            <person name="Raines C."/>
            <person name="Rensing S.A."/>
            <person name="Riano-Pachon D.M."/>
            <person name="Richier S."/>
            <person name="Rokitta S."/>
            <person name="Shiraiwa Y."/>
            <person name="Soanes D.M."/>
            <person name="van der Giezen M."/>
            <person name="Wahlund T.M."/>
            <person name="Williams B."/>
            <person name="Wilson W."/>
            <person name="Wolfe G."/>
            <person name="Wurch L.L."/>
        </authorList>
    </citation>
    <scope>NUCLEOTIDE SEQUENCE</scope>
</reference>
<dbReference type="PaxDb" id="2903-EOD33765"/>
<dbReference type="PANTHER" id="PTHR47968">
    <property type="entry name" value="CENTROMERE PROTEIN E"/>
    <property type="match status" value="1"/>
</dbReference>
<evidence type="ECO:0000259" key="8">
    <source>
        <dbReference type="PROSITE" id="PS50067"/>
    </source>
</evidence>
<dbReference type="InterPro" id="IPR036961">
    <property type="entry name" value="Kinesin_motor_dom_sf"/>
</dbReference>
<dbReference type="KEGG" id="ehx:EMIHUDRAFT_43489"/>
<dbReference type="GeneID" id="17279035"/>
<keyword evidence="2 5" id="KW-0067">ATP-binding</keyword>
<dbReference type="PROSITE" id="PS50067">
    <property type="entry name" value="KINESIN_MOTOR_2"/>
    <property type="match status" value="1"/>
</dbReference>
<dbReference type="InterPro" id="IPR027640">
    <property type="entry name" value="Kinesin-like_fam"/>
</dbReference>
<keyword evidence="6" id="KW-0493">Microtubule</keyword>
<dbReference type="SUPFAM" id="SSF52540">
    <property type="entry name" value="P-loop containing nucleoside triphosphate hydrolases"/>
    <property type="match status" value="1"/>
</dbReference>
<dbReference type="AlphaFoldDB" id="A0A0D3KDD0"/>
<dbReference type="Proteomes" id="UP000013827">
    <property type="component" value="Unassembled WGS sequence"/>
</dbReference>
<dbReference type="PROSITE" id="PS00411">
    <property type="entry name" value="KINESIN_MOTOR_1"/>
    <property type="match status" value="1"/>
</dbReference>
<dbReference type="GO" id="GO:0003777">
    <property type="term" value="F:microtubule motor activity"/>
    <property type="evidence" value="ECO:0007669"/>
    <property type="project" value="InterPro"/>
</dbReference>
<evidence type="ECO:0000256" key="7">
    <source>
        <dbReference type="SAM" id="MobiDB-lite"/>
    </source>
</evidence>
<dbReference type="InterPro" id="IPR019821">
    <property type="entry name" value="Kinesin_motor_CS"/>
</dbReference>
<evidence type="ECO:0000256" key="2">
    <source>
        <dbReference type="ARBA" id="ARBA00022840"/>
    </source>
</evidence>
<protein>
    <recommendedName>
        <fullName evidence="6">Kinesin-like protein</fullName>
    </recommendedName>
</protein>
<feature type="domain" description="Kinesin motor" evidence="8">
    <location>
        <begin position="1"/>
        <end position="291"/>
    </location>
</feature>
<sequence>YHFDSVYTSYSTQCEVFETVRPLVHEVMQGFEATVFAYGQTGTGKTHTMEGEIVCEEKKGIIPRAVEAIFESLGEKGKYVSSAVSASYLEIYNEELSDLLTEARGRARSREIARDRARSRETGVYAHNLSEHEVCSAADVLGLIARAQERRRVGETRMNKHSSRSHCVFTLTVTTRETTSEGMTMESTGKLHLVDLAGSECAKTAAGSAAGGGSGAHAAHDARERERKNINQSLLTLGRDVFLFPSQARIPYRDSKLTRLLQESLGGRCKTVVIATLSPSQLAVEESASTL</sequence>
<evidence type="ECO:0000256" key="6">
    <source>
        <dbReference type="RuleBase" id="RU000394"/>
    </source>
</evidence>
<evidence type="ECO:0000256" key="3">
    <source>
        <dbReference type="ARBA" id="ARBA00023054"/>
    </source>
</evidence>
<accession>A0A0D3KDD0</accession>
<keyword evidence="10" id="KW-1185">Reference proteome</keyword>
<evidence type="ECO:0000256" key="5">
    <source>
        <dbReference type="PROSITE-ProRule" id="PRU00283"/>
    </source>
</evidence>
<name>A0A0D3KDD0_EMIH1</name>
<dbReference type="STRING" id="2903.R1F4B7"/>
<dbReference type="RefSeq" id="XP_005786194.1">
    <property type="nucleotide sequence ID" value="XM_005786137.1"/>
</dbReference>
<dbReference type="SMART" id="SM00129">
    <property type="entry name" value="KISc"/>
    <property type="match status" value="1"/>
</dbReference>
<dbReference type="InterPro" id="IPR001752">
    <property type="entry name" value="Kinesin_motor_dom"/>
</dbReference>
<proteinExistence type="inferred from homology"/>
<dbReference type="Pfam" id="PF00225">
    <property type="entry name" value="Kinesin"/>
    <property type="match status" value="1"/>
</dbReference>
<dbReference type="InterPro" id="IPR027417">
    <property type="entry name" value="P-loop_NTPase"/>
</dbReference>
<keyword evidence="3" id="KW-0175">Coiled coil</keyword>
<keyword evidence="1 5" id="KW-0547">Nucleotide-binding</keyword>
<feature type="binding site" evidence="5">
    <location>
        <begin position="39"/>
        <end position="46"/>
    </location>
    <ligand>
        <name>ATP</name>
        <dbReference type="ChEBI" id="CHEBI:30616"/>
    </ligand>
</feature>
<dbReference type="GO" id="GO:0008017">
    <property type="term" value="F:microtubule binding"/>
    <property type="evidence" value="ECO:0007669"/>
    <property type="project" value="InterPro"/>
</dbReference>
<evidence type="ECO:0000313" key="10">
    <source>
        <dbReference type="Proteomes" id="UP000013827"/>
    </source>
</evidence>
<organism evidence="9 10">
    <name type="scientific">Emiliania huxleyi (strain CCMP1516)</name>
    <dbReference type="NCBI Taxonomy" id="280463"/>
    <lineage>
        <taxon>Eukaryota</taxon>
        <taxon>Haptista</taxon>
        <taxon>Haptophyta</taxon>
        <taxon>Prymnesiophyceae</taxon>
        <taxon>Isochrysidales</taxon>
        <taxon>Noelaerhabdaceae</taxon>
        <taxon>Emiliania</taxon>
    </lineage>
</organism>
<keyword evidence="4 5" id="KW-0505">Motor protein</keyword>
<comment type="similarity">
    <text evidence="5 6">Belongs to the TRAFAC class myosin-kinesin ATPase superfamily. Kinesin family.</text>
</comment>
<dbReference type="GO" id="GO:0005524">
    <property type="term" value="F:ATP binding"/>
    <property type="evidence" value="ECO:0007669"/>
    <property type="project" value="UniProtKB-UniRule"/>
</dbReference>
<reference evidence="9" key="2">
    <citation type="submission" date="2024-10" db="UniProtKB">
        <authorList>
            <consortium name="EnsemblProtists"/>
        </authorList>
    </citation>
    <scope>IDENTIFICATION</scope>
</reference>
<dbReference type="eggNOG" id="KOG0243">
    <property type="taxonomic scope" value="Eukaryota"/>
</dbReference>